<keyword evidence="1" id="KW-0812">Transmembrane</keyword>
<keyword evidence="3" id="KW-1185">Reference proteome</keyword>
<proteinExistence type="predicted"/>
<dbReference type="Proteomes" id="UP001164305">
    <property type="component" value="Chromosome"/>
</dbReference>
<evidence type="ECO:0000313" key="2">
    <source>
        <dbReference type="EMBL" id="UYG17781.1"/>
    </source>
</evidence>
<feature type="transmembrane region" description="Helical" evidence="1">
    <location>
        <begin position="25"/>
        <end position="46"/>
    </location>
</feature>
<dbReference type="RefSeq" id="WP_263594989.1">
    <property type="nucleotide sequence ID" value="NZ_CP107020.1"/>
</dbReference>
<keyword evidence="1" id="KW-0472">Membrane</keyword>
<evidence type="ECO:0000313" key="3">
    <source>
        <dbReference type="Proteomes" id="UP001164305"/>
    </source>
</evidence>
<accession>A0ABY6G3J7</accession>
<dbReference type="EMBL" id="CP107020">
    <property type="protein sequence ID" value="UYG17781.1"/>
    <property type="molecule type" value="Genomic_DNA"/>
</dbReference>
<evidence type="ECO:0000256" key="1">
    <source>
        <dbReference type="SAM" id="Phobius"/>
    </source>
</evidence>
<organism evidence="2 3">
    <name type="scientific">Brachybacterium huguangmaarense</name>
    <dbReference type="NCBI Taxonomy" id="1652028"/>
    <lineage>
        <taxon>Bacteria</taxon>
        <taxon>Bacillati</taxon>
        <taxon>Actinomycetota</taxon>
        <taxon>Actinomycetes</taxon>
        <taxon>Micrococcales</taxon>
        <taxon>Dermabacteraceae</taxon>
        <taxon>Brachybacterium</taxon>
    </lineage>
</organism>
<keyword evidence="1" id="KW-1133">Transmembrane helix</keyword>
<evidence type="ECO:0008006" key="4">
    <source>
        <dbReference type="Google" id="ProtNLM"/>
    </source>
</evidence>
<sequence length="103" mass="10842">MSTPASDAPQEAHVESAGAFDIRTFIGTLIGLFGLLVLAMGIFDFTDAESAKTGGINANLWAGIVMVVVGVAFIVWARVKPIRILVQPNEPGADEDKDLSAVE</sequence>
<feature type="transmembrane region" description="Helical" evidence="1">
    <location>
        <begin position="58"/>
        <end position="77"/>
    </location>
</feature>
<protein>
    <recommendedName>
        <fullName evidence="4">Amino acid transporter</fullName>
    </recommendedName>
</protein>
<gene>
    <name evidence="2" type="ORF">BRM3_04990</name>
</gene>
<name>A0ABY6G3J7_9MICO</name>
<reference evidence="2" key="1">
    <citation type="submission" date="2022-10" db="EMBL/GenBank/DDBJ databases">
        <title>Whole-Genome Sequencing of Brachybacterium huguangmaarense BRM-3, Isolated from Betula schmidtii.</title>
        <authorList>
            <person name="Haam D."/>
        </authorList>
    </citation>
    <scope>NUCLEOTIDE SEQUENCE</scope>
    <source>
        <strain evidence="2">BRM-3</strain>
    </source>
</reference>